<comment type="caution">
    <text evidence="1">The sequence shown here is derived from an EMBL/GenBank/DDBJ whole genome shotgun (WGS) entry which is preliminary data.</text>
</comment>
<dbReference type="EMBL" id="JAOYFB010000037">
    <property type="protein sequence ID" value="KAK4024297.1"/>
    <property type="molecule type" value="Genomic_DNA"/>
</dbReference>
<name>A0ABR0AGN7_9CRUS</name>
<keyword evidence="2" id="KW-1185">Reference proteome</keyword>
<gene>
    <name evidence="1" type="ORF">OUZ56_009680</name>
</gene>
<reference evidence="1 2" key="1">
    <citation type="journal article" date="2023" name="Nucleic Acids Res.">
        <title>The hologenome of Daphnia magna reveals possible DNA methylation and microbiome-mediated evolution of the host genome.</title>
        <authorList>
            <person name="Chaturvedi A."/>
            <person name="Li X."/>
            <person name="Dhandapani V."/>
            <person name="Marshall H."/>
            <person name="Kissane S."/>
            <person name="Cuenca-Cambronero M."/>
            <person name="Asole G."/>
            <person name="Calvet F."/>
            <person name="Ruiz-Romero M."/>
            <person name="Marangio P."/>
            <person name="Guigo R."/>
            <person name="Rago D."/>
            <person name="Mirbahai L."/>
            <person name="Eastwood N."/>
            <person name="Colbourne J.K."/>
            <person name="Zhou J."/>
            <person name="Mallon E."/>
            <person name="Orsini L."/>
        </authorList>
    </citation>
    <scope>NUCLEOTIDE SEQUENCE [LARGE SCALE GENOMIC DNA]</scope>
    <source>
        <strain evidence="1">LRV0_1</strain>
    </source>
</reference>
<proteinExistence type="predicted"/>
<protein>
    <submittedName>
        <fullName evidence="1">Uncharacterized protein</fullName>
    </submittedName>
</protein>
<evidence type="ECO:0000313" key="2">
    <source>
        <dbReference type="Proteomes" id="UP001234178"/>
    </source>
</evidence>
<dbReference type="Proteomes" id="UP001234178">
    <property type="component" value="Unassembled WGS sequence"/>
</dbReference>
<sequence length="312" mass="35295">MTLGKTKFKQISVSDFLKSFTLITTYIEATSYPILSLVVSLYNKLLNLLEDVKVDRSNHQLIRKDTAAGLHKLPNYYDKASPIVIGPRCKLEYFENHGWNCGGENENAFTQLDTDNVDLMSSRVKPAIDLMWKSYNLPSDSQTTIDGDPKDASSISKSRTDHSFIAGIISAKTTESKTDELKQYVNEETEPSNCNLSDILSYWAQRRNYCDDTEREVLLSSYVGSFLQKDREKAADKPVTKPDAPRLVAPQHTASILCLLRAHLGKSGMLACGRKIFECEDFMTRTNRQRLELLFAQHHCFGFSCHCSWLGI</sequence>
<accession>A0ABR0AGN7</accession>
<organism evidence="1 2">
    <name type="scientific">Daphnia magna</name>
    <dbReference type="NCBI Taxonomy" id="35525"/>
    <lineage>
        <taxon>Eukaryota</taxon>
        <taxon>Metazoa</taxon>
        <taxon>Ecdysozoa</taxon>
        <taxon>Arthropoda</taxon>
        <taxon>Crustacea</taxon>
        <taxon>Branchiopoda</taxon>
        <taxon>Diplostraca</taxon>
        <taxon>Cladocera</taxon>
        <taxon>Anomopoda</taxon>
        <taxon>Daphniidae</taxon>
        <taxon>Daphnia</taxon>
    </lineage>
</organism>
<evidence type="ECO:0000313" key="1">
    <source>
        <dbReference type="EMBL" id="KAK4024297.1"/>
    </source>
</evidence>